<keyword evidence="2" id="KW-1185">Reference proteome</keyword>
<dbReference type="EMBL" id="JAFJYH010000019">
    <property type="protein sequence ID" value="KAG4424564.1"/>
    <property type="molecule type" value="Genomic_DNA"/>
</dbReference>
<gene>
    <name evidence="1" type="ORF">IFR04_002274</name>
</gene>
<dbReference type="Proteomes" id="UP000664132">
    <property type="component" value="Unassembled WGS sequence"/>
</dbReference>
<name>A0A8H7WGW1_9HELO</name>
<proteinExistence type="predicted"/>
<organism evidence="1 2">
    <name type="scientific">Cadophora malorum</name>
    <dbReference type="NCBI Taxonomy" id="108018"/>
    <lineage>
        <taxon>Eukaryota</taxon>
        <taxon>Fungi</taxon>
        <taxon>Dikarya</taxon>
        <taxon>Ascomycota</taxon>
        <taxon>Pezizomycotina</taxon>
        <taxon>Leotiomycetes</taxon>
        <taxon>Helotiales</taxon>
        <taxon>Ploettnerulaceae</taxon>
        <taxon>Cadophora</taxon>
    </lineage>
</organism>
<evidence type="ECO:0000313" key="2">
    <source>
        <dbReference type="Proteomes" id="UP000664132"/>
    </source>
</evidence>
<dbReference type="AlphaFoldDB" id="A0A8H7WGW1"/>
<dbReference type="OrthoDB" id="3550017at2759"/>
<comment type="caution">
    <text evidence="1">The sequence shown here is derived from an EMBL/GenBank/DDBJ whole genome shotgun (WGS) entry which is preliminary data.</text>
</comment>
<accession>A0A8H7WGW1</accession>
<evidence type="ECO:0000313" key="1">
    <source>
        <dbReference type="EMBL" id="KAG4424564.1"/>
    </source>
</evidence>
<sequence>MKRLQFQFQGSRSTDDTQMDLHVAASKPNDFTTLAARGNSQDGPVPIISHGPVVESALPRELRDQIYEHTLALRPGIRPPALLEVTTMEKRQEILEMYRQVNYVAHKNNYDAFRRIPLGILRRVRHLTIKYEYEDWEEGTFKEFFRSDKTQLINHFTTLTIDLPAFRQRVDFYPMLWGTIIRCLISASKEGIENTTIVFARPGSDLERWALEKMNNMLGLSPKLIPDDISGRRLHVLVWEGNKHYIQFRAQRSRSDPEQMARF</sequence>
<protein>
    <submittedName>
        <fullName evidence="1">Uncharacterized protein</fullName>
    </submittedName>
</protein>
<reference evidence="1" key="1">
    <citation type="submission" date="2021-02" db="EMBL/GenBank/DDBJ databases">
        <title>Genome sequence Cadophora malorum strain M34.</title>
        <authorList>
            <person name="Stefanovic E."/>
            <person name="Vu D."/>
            <person name="Scully C."/>
            <person name="Dijksterhuis J."/>
            <person name="Roader J."/>
            <person name="Houbraken J."/>
        </authorList>
    </citation>
    <scope>NUCLEOTIDE SEQUENCE</scope>
    <source>
        <strain evidence="1">M34</strain>
    </source>
</reference>